<feature type="region of interest" description="Disordered" evidence="1">
    <location>
        <begin position="85"/>
        <end position="115"/>
    </location>
</feature>
<name>R7YVT1_CONA1</name>
<evidence type="ECO:0000313" key="3">
    <source>
        <dbReference type="EMBL" id="EON65953.1"/>
    </source>
</evidence>
<reference evidence="4" key="1">
    <citation type="submission" date="2012-06" db="EMBL/GenBank/DDBJ databases">
        <title>The genome sequence of Coniosporium apollinis CBS 100218.</title>
        <authorList>
            <consortium name="The Broad Institute Genome Sequencing Platform"/>
            <person name="Cuomo C."/>
            <person name="Gorbushina A."/>
            <person name="Noack S."/>
            <person name="Walker B."/>
            <person name="Young S.K."/>
            <person name="Zeng Q."/>
            <person name="Gargeya S."/>
            <person name="Fitzgerald M."/>
            <person name="Haas B."/>
            <person name="Abouelleil A."/>
            <person name="Alvarado L."/>
            <person name="Arachchi H.M."/>
            <person name="Berlin A.M."/>
            <person name="Chapman S.B."/>
            <person name="Goldberg J."/>
            <person name="Griggs A."/>
            <person name="Gujja S."/>
            <person name="Hansen M."/>
            <person name="Howarth C."/>
            <person name="Imamovic A."/>
            <person name="Larimer J."/>
            <person name="McCowan C."/>
            <person name="Montmayeur A."/>
            <person name="Murphy C."/>
            <person name="Neiman D."/>
            <person name="Pearson M."/>
            <person name="Priest M."/>
            <person name="Roberts A."/>
            <person name="Saif S."/>
            <person name="Shea T."/>
            <person name="Sisk P."/>
            <person name="Sykes S."/>
            <person name="Wortman J."/>
            <person name="Nusbaum C."/>
            <person name="Birren B."/>
        </authorList>
    </citation>
    <scope>NUCLEOTIDE SEQUENCE [LARGE SCALE GENOMIC DNA]</scope>
    <source>
        <strain evidence="4">CBS 100218</strain>
    </source>
</reference>
<dbReference type="InterPro" id="IPR011333">
    <property type="entry name" value="SKP1/BTB/POZ_sf"/>
</dbReference>
<dbReference type="PROSITE" id="PS50097">
    <property type="entry name" value="BTB"/>
    <property type="match status" value="1"/>
</dbReference>
<dbReference type="GeneID" id="19902506"/>
<dbReference type="OrthoDB" id="194443at2759"/>
<evidence type="ECO:0000259" key="2">
    <source>
        <dbReference type="PROSITE" id="PS50097"/>
    </source>
</evidence>
<feature type="domain" description="BTB" evidence="2">
    <location>
        <begin position="17"/>
        <end position="78"/>
    </location>
</feature>
<dbReference type="CDD" id="cd18186">
    <property type="entry name" value="BTB_POZ_ZBTB_KLHL-like"/>
    <property type="match status" value="1"/>
</dbReference>
<dbReference type="InterPro" id="IPR000210">
    <property type="entry name" value="BTB/POZ_dom"/>
</dbReference>
<dbReference type="Gene3D" id="3.30.710.10">
    <property type="entry name" value="Potassium Channel Kv1.1, Chain A"/>
    <property type="match status" value="1"/>
</dbReference>
<dbReference type="RefSeq" id="XP_007781270.1">
    <property type="nucleotide sequence ID" value="XM_007783080.1"/>
</dbReference>
<dbReference type="STRING" id="1168221.R7YVT1"/>
<dbReference type="OMA" id="HERNECK"/>
<evidence type="ECO:0000256" key="1">
    <source>
        <dbReference type="SAM" id="MobiDB-lite"/>
    </source>
</evidence>
<dbReference type="HOGENOM" id="CLU_068279_2_2_1"/>
<dbReference type="SMART" id="SM00225">
    <property type="entry name" value="BTB"/>
    <property type="match status" value="1"/>
</dbReference>
<organism evidence="3 4">
    <name type="scientific">Coniosporium apollinis (strain CBS 100218)</name>
    <name type="common">Rock-inhabiting black yeast</name>
    <dbReference type="NCBI Taxonomy" id="1168221"/>
    <lineage>
        <taxon>Eukaryota</taxon>
        <taxon>Fungi</taxon>
        <taxon>Dikarya</taxon>
        <taxon>Ascomycota</taxon>
        <taxon>Pezizomycotina</taxon>
        <taxon>Dothideomycetes</taxon>
        <taxon>Dothideomycetes incertae sedis</taxon>
        <taxon>Coniosporium</taxon>
    </lineage>
</organism>
<dbReference type="Proteomes" id="UP000016924">
    <property type="component" value="Unassembled WGS sequence"/>
</dbReference>
<proteinExistence type="predicted"/>
<protein>
    <recommendedName>
        <fullName evidence="2">BTB domain-containing protein</fullName>
    </recommendedName>
</protein>
<sequence length="279" mass="31509">MASTVQERPSFLTLTQDTITIEVGEEKKPFIVHKDLLCYWSKYFDKALNGHFKEGGKDTIAVEDFSPSIFGCFVQWLYAQPSMPPVPEGDPQMKQTGKLGGTRPSKKTSTATRYSDKKADHSDRIYITVILMLLHLYSFGDKYEAHDLRKDALSKMVDYAIDGKRVTSAVVVALGVKNLPDSSPCYKYFVDEYAFVWTPKTESADVIKDSRQTLPAGFLFDVLLASAGGEETPDDLDDPCRYHKHETSKEVDHCRMQHPQRMVVMDELVSAWCRGTSQD</sequence>
<dbReference type="PANTHER" id="PTHR47843">
    <property type="entry name" value="BTB DOMAIN-CONTAINING PROTEIN-RELATED"/>
    <property type="match status" value="1"/>
</dbReference>
<gene>
    <name evidence="3" type="ORF">W97_05195</name>
</gene>
<evidence type="ECO:0000313" key="4">
    <source>
        <dbReference type="Proteomes" id="UP000016924"/>
    </source>
</evidence>
<accession>R7YVT1</accession>
<dbReference type="Pfam" id="PF00651">
    <property type="entry name" value="BTB"/>
    <property type="match status" value="1"/>
</dbReference>
<dbReference type="PANTHER" id="PTHR47843:SF2">
    <property type="entry name" value="BTB DOMAIN-CONTAINING PROTEIN"/>
    <property type="match status" value="1"/>
</dbReference>
<dbReference type="SUPFAM" id="SSF54695">
    <property type="entry name" value="POZ domain"/>
    <property type="match status" value="1"/>
</dbReference>
<keyword evidence="4" id="KW-1185">Reference proteome</keyword>
<dbReference type="eggNOG" id="ENOG502T17B">
    <property type="taxonomic scope" value="Eukaryota"/>
</dbReference>
<dbReference type="AlphaFoldDB" id="R7YVT1"/>
<dbReference type="EMBL" id="JH767577">
    <property type="protein sequence ID" value="EON65953.1"/>
    <property type="molecule type" value="Genomic_DNA"/>
</dbReference>